<dbReference type="InterPro" id="IPR002478">
    <property type="entry name" value="PUA"/>
</dbReference>
<feature type="binding site" evidence="8">
    <location>
        <begin position="207"/>
        <end position="213"/>
    </location>
    <ligand>
        <name>ATP</name>
        <dbReference type="ChEBI" id="CHEBI:30616"/>
    </ligand>
</feature>
<dbReference type="PROSITE" id="PS00902">
    <property type="entry name" value="GLUTAMATE_5_KINASE"/>
    <property type="match status" value="1"/>
</dbReference>
<evidence type="ECO:0000256" key="5">
    <source>
        <dbReference type="ARBA" id="ARBA00022741"/>
    </source>
</evidence>
<dbReference type="PROSITE" id="PS50890">
    <property type="entry name" value="PUA"/>
    <property type="match status" value="1"/>
</dbReference>
<comment type="pathway">
    <text evidence="8">Amino-acid biosynthesis; L-proline biosynthesis; L-glutamate 5-semialdehyde from L-glutamate: step 1/2.</text>
</comment>
<dbReference type="GO" id="GO:0005829">
    <property type="term" value="C:cytosol"/>
    <property type="evidence" value="ECO:0007669"/>
    <property type="project" value="TreeGrafter"/>
</dbReference>
<protein>
    <recommendedName>
        <fullName evidence="8">Glutamate 5-kinase</fullName>
        <ecNumber evidence="8">2.7.2.11</ecNumber>
    </recommendedName>
    <alternativeName>
        <fullName evidence="8">Gamma-glutamyl kinase</fullName>
        <shortName evidence="8">GK</shortName>
    </alternativeName>
</protein>
<evidence type="ECO:0000256" key="1">
    <source>
        <dbReference type="ARBA" id="ARBA00022490"/>
    </source>
</evidence>
<dbReference type="SUPFAM" id="SSF53633">
    <property type="entry name" value="Carbamate kinase-like"/>
    <property type="match status" value="1"/>
</dbReference>
<comment type="catalytic activity">
    <reaction evidence="8">
        <text>L-glutamate + ATP = L-glutamyl 5-phosphate + ADP</text>
        <dbReference type="Rhea" id="RHEA:14877"/>
        <dbReference type="ChEBI" id="CHEBI:29985"/>
        <dbReference type="ChEBI" id="CHEBI:30616"/>
        <dbReference type="ChEBI" id="CHEBI:58274"/>
        <dbReference type="ChEBI" id="CHEBI:456216"/>
        <dbReference type="EC" id="2.7.2.11"/>
    </reaction>
</comment>
<keyword evidence="1 8" id="KW-0963">Cytoplasm</keyword>
<gene>
    <name evidence="8 10" type="primary">proB</name>
    <name evidence="10" type="ORF">YM304_23440</name>
</gene>
<dbReference type="InterPro" id="IPR015947">
    <property type="entry name" value="PUA-like_sf"/>
</dbReference>
<feature type="binding site" evidence="8">
    <location>
        <begin position="165"/>
        <end position="166"/>
    </location>
    <ligand>
        <name>ATP</name>
        <dbReference type="ChEBI" id="CHEBI:30616"/>
    </ligand>
</feature>
<dbReference type="GO" id="GO:0003723">
    <property type="term" value="F:RNA binding"/>
    <property type="evidence" value="ECO:0007669"/>
    <property type="project" value="InterPro"/>
</dbReference>
<reference evidence="10 11" key="1">
    <citation type="journal article" date="2013" name="Int. J. Syst. Evol. Microbiol.">
        <title>Ilumatobacter nonamiense sp. nov. and Ilumatobacter coccineum sp. nov., isolated from seashore sand.</title>
        <authorList>
            <person name="Matsumoto A."/>
            <person name="Kasai H."/>
            <person name="Matsuo Y."/>
            <person name="Shizuri Y."/>
            <person name="Ichikawa N."/>
            <person name="Fujita N."/>
            <person name="Omura S."/>
            <person name="Takahashi Y."/>
        </authorList>
    </citation>
    <scope>NUCLEOTIDE SEQUENCE [LARGE SCALE GENOMIC DNA]</scope>
    <source>
        <strain evidence="11">NBRC 103263 / KCTC 29153 / YM16-304</strain>
    </source>
</reference>
<dbReference type="RefSeq" id="WP_015441905.1">
    <property type="nucleotide sequence ID" value="NC_020520.1"/>
</dbReference>
<keyword evidence="5 8" id="KW-0547">Nucleotide-binding</keyword>
<dbReference type="PANTHER" id="PTHR43654:SF1">
    <property type="entry name" value="ISOPENTENYL PHOSPHATE KINASE"/>
    <property type="match status" value="1"/>
</dbReference>
<dbReference type="NCBIfam" id="TIGR01027">
    <property type="entry name" value="proB"/>
    <property type="match status" value="1"/>
</dbReference>
<dbReference type="FunFam" id="3.40.1160.10:FF:000006">
    <property type="entry name" value="Glutamate 5-kinase"/>
    <property type="match status" value="1"/>
</dbReference>
<dbReference type="InterPro" id="IPR011529">
    <property type="entry name" value="Glu_5kinase"/>
</dbReference>
<dbReference type="SMART" id="SM00359">
    <property type="entry name" value="PUA"/>
    <property type="match status" value="1"/>
</dbReference>
<dbReference type="InterPro" id="IPR001057">
    <property type="entry name" value="Glu/AcGlu_kinase"/>
</dbReference>
<dbReference type="CDD" id="cd21157">
    <property type="entry name" value="PUA_G5K"/>
    <property type="match status" value="1"/>
</dbReference>
<dbReference type="AlphaFoldDB" id="A0A6C7EDF7"/>
<accession>A0A6C7EDF7</accession>
<comment type="subcellular location">
    <subcellularLocation>
        <location evidence="8">Cytoplasm</location>
    </subcellularLocation>
</comment>
<dbReference type="InterPro" id="IPR001048">
    <property type="entry name" value="Asp/Glu/Uridylate_kinase"/>
</dbReference>
<dbReference type="PRINTS" id="PR00474">
    <property type="entry name" value="GLU5KINASE"/>
</dbReference>
<dbReference type="EC" id="2.7.2.11" evidence="8"/>
<organism evidence="10 11">
    <name type="scientific">Ilumatobacter coccineus (strain NBRC 103263 / KCTC 29153 / YM16-304)</name>
    <dbReference type="NCBI Taxonomy" id="1313172"/>
    <lineage>
        <taxon>Bacteria</taxon>
        <taxon>Bacillati</taxon>
        <taxon>Actinomycetota</taxon>
        <taxon>Acidimicrobiia</taxon>
        <taxon>Acidimicrobiales</taxon>
        <taxon>Ilumatobacteraceae</taxon>
        <taxon>Ilumatobacter</taxon>
    </lineage>
</organism>
<dbReference type="EMBL" id="AP012057">
    <property type="protein sequence ID" value="BAN02658.1"/>
    <property type="molecule type" value="Genomic_DNA"/>
</dbReference>
<dbReference type="PIRSF" id="PIRSF000729">
    <property type="entry name" value="GK"/>
    <property type="match status" value="1"/>
</dbReference>
<evidence type="ECO:0000256" key="7">
    <source>
        <dbReference type="ARBA" id="ARBA00022840"/>
    </source>
</evidence>
<dbReference type="UniPathway" id="UPA00098">
    <property type="reaction ID" value="UER00359"/>
</dbReference>
<sequence>MRIVAKIGTASITTDAGVIDTAAIARLADEVAALKAGGHDVIVVSSGAVAAGLAVLDMTQRPSDIQTVQAVSAVGQSRLVEAYNIEFARHSLIGAQLLVDSMDFVERTQYLHLRTTIDRLLDLGCVPIVNENDAIANDELRYGDNDRIAAMIANSVNADVLVLLTDMDGVFTADPRTDSTATLIPFIRADDPLLSISADSGGSGRGSGGMASKLTAARMASWSGVRCVIARAARRGVLQGAVSDELVGTTFAPHERTLSARKLWIAFAAEVAGVVQVDEGARQALIDRPNSLLPAGVVAATGDFAARDVVDVVSADGEVFARGIASMSAAAVSEFGGRRTADIPEGYNEVVHRDDLVVLSLGLSAARR</sequence>
<feature type="binding site" evidence="8">
    <location>
        <position position="46"/>
    </location>
    <ligand>
        <name>substrate</name>
    </ligand>
</feature>
<keyword evidence="6 8" id="KW-0418">Kinase</keyword>
<feature type="binding site" evidence="8">
    <location>
        <position position="6"/>
    </location>
    <ligand>
        <name>ATP</name>
        <dbReference type="ChEBI" id="CHEBI:30616"/>
    </ligand>
</feature>
<keyword evidence="2 8" id="KW-0028">Amino-acid biosynthesis</keyword>
<feature type="domain" description="PUA" evidence="9">
    <location>
        <begin position="273"/>
        <end position="352"/>
    </location>
</feature>
<keyword evidence="4 8" id="KW-0808">Transferase</keyword>
<comment type="similarity">
    <text evidence="8">Belongs to the glutamate 5-kinase family.</text>
</comment>
<dbReference type="Proteomes" id="UP000011863">
    <property type="component" value="Chromosome"/>
</dbReference>
<dbReference type="Pfam" id="PF01472">
    <property type="entry name" value="PUA"/>
    <property type="match status" value="1"/>
</dbReference>
<evidence type="ECO:0000256" key="2">
    <source>
        <dbReference type="ARBA" id="ARBA00022605"/>
    </source>
</evidence>
<dbReference type="KEGG" id="aym:YM304_23440"/>
<evidence type="ECO:0000256" key="8">
    <source>
        <dbReference type="HAMAP-Rule" id="MF_00456"/>
    </source>
</evidence>
<dbReference type="GO" id="GO:0005524">
    <property type="term" value="F:ATP binding"/>
    <property type="evidence" value="ECO:0007669"/>
    <property type="project" value="UniProtKB-KW"/>
</dbReference>
<dbReference type="InterPro" id="IPR019797">
    <property type="entry name" value="Glutamate_5-kinase_CS"/>
</dbReference>
<dbReference type="Gene3D" id="2.30.130.10">
    <property type="entry name" value="PUA domain"/>
    <property type="match status" value="1"/>
</dbReference>
<comment type="function">
    <text evidence="8">Catalyzes the transfer of a phosphate group to glutamate to form L-glutamate 5-phosphate.</text>
</comment>
<evidence type="ECO:0000256" key="6">
    <source>
        <dbReference type="ARBA" id="ARBA00022777"/>
    </source>
</evidence>
<keyword evidence="11" id="KW-1185">Reference proteome</keyword>
<evidence type="ECO:0000259" key="9">
    <source>
        <dbReference type="SMART" id="SM00359"/>
    </source>
</evidence>
<keyword evidence="7 8" id="KW-0067">ATP-binding</keyword>
<dbReference type="PANTHER" id="PTHR43654">
    <property type="entry name" value="GLUTAMATE 5-KINASE"/>
    <property type="match status" value="1"/>
</dbReference>
<dbReference type="InterPro" id="IPR036974">
    <property type="entry name" value="PUA_sf"/>
</dbReference>
<dbReference type="SUPFAM" id="SSF88697">
    <property type="entry name" value="PUA domain-like"/>
    <property type="match status" value="1"/>
</dbReference>
<evidence type="ECO:0000313" key="11">
    <source>
        <dbReference type="Proteomes" id="UP000011863"/>
    </source>
</evidence>
<dbReference type="HAMAP" id="MF_00456">
    <property type="entry name" value="ProB"/>
    <property type="match status" value="1"/>
</dbReference>
<keyword evidence="3 8" id="KW-0641">Proline biosynthesis</keyword>
<name>A0A6C7EDF7_ILUCY</name>
<dbReference type="InterPro" id="IPR005715">
    <property type="entry name" value="Glu_5kinase/COase_Synthase"/>
</dbReference>
<evidence type="ECO:0000313" key="10">
    <source>
        <dbReference type="EMBL" id="BAN02658.1"/>
    </source>
</evidence>
<dbReference type="InterPro" id="IPR036393">
    <property type="entry name" value="AceGlu_kinase-like_sf"/>
</dbReference>
<dbReference type="InterPro" id="IPR041739">
    <property type="entry name" value="G5K_ProB"/>
</dbReference>
<dbReference type="OrthoDB" id="9804434at2"/>
<feature type="binding site" evidence="8">
    <location>
        <position position="145"/>
    </location>
    <ligand>
        <name>substrate</name>
    </ligand>
</feature>
<evidence type="ECO:0000256" key="3">
    <source>
        <dbReference type="ARBA" id="ARBA00022650"/>
    </source>
</evidence>
<dbReference type="GO" id="GO:0004349">
    <property type="term" value="F:glutamate 5-kinase activity"/>
    <property type="evidence" value="ECO:0007669"/>
    <property type="project" value="UniProtKB-UniRule"/>
</dbReference>
<dbReference type="GO" id="GO:0055129">
    <property type="term" value="P:L-proline biosynthetic process"/>
    <property type="evidence" value="ECO:0007669"/>
    <property type="project" value="UniProtKB-UniRule"/>
</dbReference>
<dbReference type="Pfam" id="PF00696">
    <property type="entry name" value="AA_kinase"/>
    <property type="match status" value="1"/>
</dbReference>
<feature type="binding site" evidence="8">
    <location>
        <position position="133"/>
    </location>
    <ligand>
        <name>substrate</name>
    </ligand>
</feature>
<dbReference type="Gene3D" id="3.40.1160.10">
    <property type="entry name" value="Acetylglutamate kinase-like"/>
    <property type="match status" value="1"/>
</dbReference>
<proteinExistence type="inferred from homology"/>
<evidence type="ECO:0000256" key="4">
    <source>
        <dbReference type="ARBA" id="ARBA00022679"/>
    </source>
</evidence>
<dbReference type="CDD" id="cd04242">
    <property type="entry name" value="AAK_G5K_ProB"/>
    <property type="match status" value="1"/>
</dbReference>